<sequence length="295" mass="33458">MEWFHTVTLQNEHLTATIVPSEGANMMSLKKGSTEVLRAPSSKEAYEKKKILFGTPALFPPNRIEDGTFHFNGTDYSLPLNETDLNNHIHGFVSDRPFSVISHSDTLLTARFDSGDHPEIYEGFPHHFTVELDFELSGDTLIKRCRIKNLSERDMPAGFGWHTSFLFDAGTDQFTASVKEQWELNERNLPTGKRSDATLPESLDQVMLDDAYTDNGQRTVTIKRPEITINYKASEAFIIWVIFHEGEGFICPEPYTWITNAPHLQQDPAAGFKAVKPGETFEVSAEIRLFEEEDK</sequence>
<dbReference type="RefSeq" id="WP_204730179.1">
    <property type="nucleotide sequence ID" value="NZ_JAFBDK010000014.1"/>
</dbReference>
<dbReference type="Gene3D" id="2.70.98.10">
    <property type="match status" value="1"/>
</dbReference>
<name>A0ABW5ZDX8_9BACL</name>
<evidence type="ECO:0000313" key="1">
    <source>
        <dbReference type="EMBL" id="MFD2910490.1"/>
    </source>
</evidence>
<dbReference type="InterPro" id="IPR014718">
    <property type="entry name" value="GH-type_carb-bd"/>
</dbReference>
<dbReference type="Proteomes" id="UP001597561">
    <property type="component" value="Unassembled WGS sequence"/>
</dbReference>
<dbReference type="Pfam" id="PF01263">
    <property type="entry name" value="Aldose_epim"/>
    <property type="match status" value="1"/>
</dbReference>
<dbReference type="SUPFAM" id="SSF74650">
    <property type="entry name" value="Galactose mutarotase-like"/>
    <property type="match status" value="1"/>
</dbReference>
<keyword evidence="2" id="KW-1185">Reference proteome</keyword>
<dbReference type="PANTHER" id="PTHR10091:SF0">
    <property type="entry name" value="GALACTOSE MUTAROTASE"/>
    <property type="match status" value="1"/>
</dbReference>
<organism evidence="1 2">
    <name type="scientific">Jeotgalibacillus terrae</name>
    <dbReference type="NCBI Taxonomy" id="587735"/>
    <lineage>
        <taxon>Bacteria</taxon>
        <taxon>Bacillati</taxon>
        <taxon>Bacillota</taxon>
        <taxon>Bacilli</taxon>
        <taxon>Bacillales</taxon>
        <taxon>Caryophanaceae</taxon>
        <taxon>Jeotgalibacillus</taxon>
    </lineage>
</organism>
<proteinExistence type="predicted"/>
<dbReference type="CDD" id="cd01081">
    <property type="entry name" value="Aldose_epim"/>
    <property type="match status" value="1"/>
</dbReference>
<dbReference type="EMBL" id="JBHUPG010000001">
    <property type="protein sequence ID" value="MFD2910490.1"/>
    <property type="molecule type" value="Genomic_DNA"/>
</dbReference>
<reference evidence="2" key="1">
    <citation type="journal article" date="2019" name="Int. J. Syst. Evol. Microbiol.">
        <title>The Global Catalogue of Microorganisms (GCM) 10K type strain sequencing project: providing services to taxonomists for standard genome sequencing and annotation.</title>
        <authorList>
            <consortium name="The Broad Institute Genomics Platform"/>
            <consortium name="The Broad Institute Genome Sequencing Center for Infectious Disease"/>
            <person name="Wu L."/>
            <person name="Ma J."/>
        </authorList>
    </citation>
    <scope>NUCLEOTIDE SEQUENCE [LARGE SCALE GENOMIC DNA]</scope>
    <source>
        <strain evidence="2">KCTC 13528</strain>
    </source>
</reference>
<gene>
    <name evidence="1" type="ORF">ACFS5P_01225</name>
</gene>
<comment type="caution">
    <text evidence="1">The sequence shown here is derived from an EMBL/GenBank/DDBJ whole genome shotgun (WGS) entry which is preliminary data.</text>
</comment>
<evidence type="ECO:0000313" key="2">
    <source>
        <dbReference type="Proteomes" id="UP001597561"/>
    </source>
</evidence>
<dbReference type="PANTHER" id="PTHR10091">
    <property type="entry name" value="ALDOSE-1-EPIMERASE"/>
    <property type="match status" value="1"/>
</dbReference>
<dbReference type="InterPro" id="IPR011013">
    <property type="entry name" value="Gal_mutarotase_sf_dom"/>
</dbReference>
<dbReference type="InterPro" id="IPR008183">
    <property type="entry name" value="Aldose_1/G6P_1-epimerase"/>
</dbReference>
<accession>A0ABW5ZDX8</accession>
<protein>
    <submittedName>
        <fullName evidence="1">Aldose 1-epimerase</fullName>
    </submittedName>
</protein>